<evidence type="ECO:0000313" key="2">
    <source>
        <dbReference type="Proteomes" id="UP000289437"/>
    </source>
</evidence>
<evidence type="ECO:0000313" key="1">
    <source>
        <dbReference type="EMBL" id="RXH54027.1"/>
    </source>
</evidence>
<dbReference type="EMBL" id="RDSM01000006">
    <property type="protein sequence ID" value="RXH54027.1"/>
    <property type="molecule type" value="Genomic_DNA"/>
</dbReference>
<dbReference type="GO" id="GO:0016740">
    <property type="term" value="F:transferase activity"/>
    <property type="evidence" value="ECO:0007669"/>
    <property type="project" value="UniProtKB-KW"/>
</dbReference>
<reference evidence="2" key="2">
    <citation type="submission" date="2019-02" db="EMBL/GenBank/DDBJ databases">
        <title>Granulicella sibirica sp. nov., a psychrotolerant acidobacterium isolated from an organic soil layer in forested tundra, West Siberia.</title>
        <authorList>
            <person name="Oshkin I.Y."/>
            <person name="Kulichevskaya I.S."/>
            <person name="Rijpstra W.I.C."/>
            <person name="Sinninghe Damste J.S."/>
            <person name="Rakitin A.L."/>
            <person name="Ravin N.V."/>
            <person name="Dedysh S.N."/>
        </authorList>
    </citation>
    <scope>NUCLEOTIDE SEQUENCE [LARGE SCALE GENOMIC DNA]</scope>
    <source>
        <strain evidence="2">AF10</strain>
    </source>
</reference>
<gene>
    <name evidence="1" type="ORF">GRAN_4996</name>
</gene>
<keyword evidence="2" id="KW-1185">Reference proteome</keyword>
<reference evidence="1 2" key="1">
    <citation type="submission" date="2018-11" db="EMBL/GenBank/DDBJ databases">
        <authorList>
            <person name="Mardanov A.V."/>
            <person name="Ravin N.V."/>
            <person name="Dedysh S.N."/>
        </authorList>
    </citation>
    <scope>NUCLEOTIDE SEQUENCE [LARGE SCALE GENOMIC DNA]</scope>
    <source>
        <strain evidence="1 2">AF10</strain>
    </source>
</reference>
<accession>A0A4Q0STM2</accession>
<organism evidence="1 2">
    <name type="scientific">Granulicella sibirica</name>
    <dbReference type="NCBI Taxonomy" id="2479048"/>
    <lineage>
        <taxon>Bacteria</taxon>
        <taxon>Pseudomonadati</taxon>
        <taxon>Acidobacteriota</taxon>
        <taxon>Terriglobia</taxon>
        <taxon>Terriglobales</taxon>
        <taxon>Acidobacteriaceae</taxon>
        <taxon>Granulicella</taxon>
    </lineage>
</organism>
<sequence>MSKLEQLARVVSLQGVVPTIDGGEQPVKDETKRALLRGLGLKVDDDHEVAAGLLFIPPNYWRGSKPLFSEESSP</sequence>
<dbReference type="AlphaFoldDB" id="A0A4Q0STM2"/>
<dbReference type="Proteomes" id="UP000289437">
    <property type="component" value="Unassembled WGS sequence"/>
</dbReference>
<protein>
    <submittedName>
        <fullName evidence="1">4-alpha-glucanotransferase (Amylomaltase)</fullName>
    </submittedName>
</protein>
<name>A0A4Q0STM2_9BACT</name>
<dbReference type="RefSeq" id="WP_128915572.1">
    <property type="nucleotide sequence ID" value="NZ_RDSM01000006.1"/>
</dbReference>
<keyword evidence="1" id="KW-0808">Transferase</keyword>
<proteinExistence type="predicted"/>
<comment type="caution">
    <text evidence="1">The sequence shown here is derived from an EMBL/GenBank/DDBJ whole genome shotgun (WGS) entry which is preliminary data.</text>
</comment>